<organism evidence="2 3">
    <name type="scientific">Bradyrhizobium japonicum</name>
    <dbReference type="NCBI Taxonomy" id="375"/>
    <lineage>
        <taxon>Bacteria</taxon>
        <taxon>Pseudomonadati</taxon>
        <taxon>Pseudomonadota</taxon>
        <taxon>Alphaproteobacteria</taxon>
        <taxon>Hyphomicrobiales</taxon>
        <taxon>Nitrobacteraceae</taxon>
        <taxon>Bradyrhizobium</taxon>
    </lineage>
</organism>
<keyword evidence="1" id="KW-0812">Transmembrane</keyword>
<keyword evidence="1" id="KW-1133">Transmembrane helix</keyword>
<dbReference type="EMBL" id="JBEPTQ010000002">
    <property type="protein sequence ID" value="MET4717135.1"/>
    <property type="molecule type" value="Genomic_DNA"/>
</dbReference>
<feature type="transmembrane region" description="Helical" evidence="1">
    <location>
        <begin position="18"/>
        <end position="35"/>
    </location>
</feature>
<proteinExistence type="predicted"/>
<accession>A0ABV2RKQ9</accession>
<sequence length="104" mass="11118">MRLIIGPMVCINMAKRRLPIFAFIISSIGAIWVIMSSPPAPPPPRNCAFAGALEIENSSSTAAAWQITLSAPLMASSSRAWLRRESGANRTHAAMVRAGEGRAL</sequence>
<evidence type="ECO:0000313" key="2">
    <source>
        <dbReference type="EMBL" id="MET4717135.1"/>
    </source>
</evidence>
<evidence type="ECO:0000313" key="3">
    <source>
        <dbReference type="Proteomes" id="UP001549291"/>
    </source>
</evidence>
<comment type="caution">
    <text evidence="2">The sequence shown here is derived from an EMBL/GenBank/DDBJ whole genome shotgun (WGS) entry which is preliminary data.</text>
</comment>
<dbReference type="Proteomes" id="UP001549291">
    <property type="component" value="Unassembled WGS sequence"/>
</dbReference>
<gene>
    <name evidence="2" type="ORF">ABIF63_001241</name>
</gene>
<keyword evidence="3" id="KW-1185">Reference proteome</keyword>
<name>A0ABV2RKQ9_BRAJP</name>
<keyword evidence="1" id="KW-0472">Membrane</keyword>
<protein>
    <submittedName>
        <fullName evidence="2">Uncharacterized protein</fullName>
    </submittedName>
</protein>
<evidence type="ECO:0000256" key="1">
    <source>
        <dbReference type="SAM" id="Phobius"/>
    </source>
</evidence>
<reference evidence="2 3" key="1">
    <citation type="submission" date="2024-06" db="EMBL/GenBank/DDBJ databases">
        <title>Genomic Encyclopedia of Type Strains, Phase V (KMG-V): Genome sequencing to study the core and pangenomes of soil and plant-associated prokaryotes.</title>
        <authorList>
            <person name="Whitman W."/>
        </authorList>
    </citation>
    <scope>NUCLEOTIDE SEQUENCE [LARGE SCALE GENOMIC DNA]</scope>
    <source>
        <strain evidence="2 3">USDA 160</strain>
    </source>
</reference>